<feature type="domain" description="Exonuclease" evidence="11">
    <location>
        <begin position="143"/>
        <end position="304"/>
    </location>
</feature>
<evidence type="ECO:0000313" key="13">
    <source>
        <dbReference type="Proteomes" id="UP000193689"/>
    </source>
</evidence>
<dbReference type="SMART" id="SM00479">
    <property type="entry name" value="EXOIII"/>
    <property type="match status" value="1"/>
</dbReference>
<dbReference type="GO" id="GO:0006364">
    <property type="term" value="P:rRNA processing"/>
    <property type="evidence" value="ECO:0007669"/>
    <property type="project" value="UniProtKB-KW"/>
</dbReference>
<dbReference type="Pfam" id="PF00929">
    <property type="entry name" value="RNase_T"/>
    <property type="match status" value="1"/>
</dbReference>
<proteinExistence type="inferred from homology"/>
<dbReference type="PANTHER" id="PTHR12801">
    <property type="entry name" value="RNA EXONUCLEASE REXO1 / RECO3 FAMILY MEMBER-RELATED"/>
    <property type="match status" value="1"/>
</dbReference>
<dbReference type="GO" id="GO:0000027">
    <property type="term" value="P:ribosomal large subunit assembly"/>
    <property type="evidence" value="ECO:0007669"/>
    <property type="project" value="TreeGrafter"/>
</dbReference>
<dbReference type="EMBL" id="MCFJ01000013">
    <property type="protein sequence ID" value="ORY59711.1"/>
    <property type="molecule type" value="Genomic_DNA"/>
</dbReference>
<evidence type="ECO:0000259" key="11">
    <source>
        <dbReference type="SMART" id="SM00479"/>
    </source>
</evidence>
<keyword evidence="4" id="KW-0698">rRNA processing</keyword>
<accession>A0A1Y2DKH8</accession>
<dbReference type="GO" id="GO:0008408">
    <property type="term" value="F:3'-5' exonuclease activity"/>
    <property type="evidence" value="ECO:0007669"/>
    <property type="project" value="InterPro"/>
</dbReference>
<evidence type="ECO:0000256" key="1">
    <source>
        <dbReference type="ARBA" id="ARBA00004123"/>
    </source>
</evidence>
<dbReference type="InParanoid" id="A0A1Y2DKH8"/>
<evidence type="ECO:0000256" key="3">
    <source>
        <dbReference type="ARBA" id="ARBA00016937"/>
    </source>
</evidence>
<evidence type="ECO:0000256" key="6">
    <source>
        <dbReference type="ARBA" id="ARBA00022801"/>
    </source>
</evidence>
<dbReference type="OrthoDB" id="8191639at2759"/>
<feature type="region of interest" description="Disordered" evidence="10">
    <location>
        <begin position="1"/>
        <end position="86"/>
    </location>
</feature>
<feature type="region of interest" description="Disordered" evidence="10">
    <location>
        <begin position="305"/>
        <end position="332"/>
    </location>
</feature>
<dbReference type="FunFam" id="3.30.420.10:FF:000007">
    <property type="entry name" value="Interferon-stimulated exonuclease gene 20"/>
    <property type="match status" value="1"/>
</dbReference>
<evidence type="ECO:0000256" key="10">
    <source>
        <dbReference type="SAM" id="MobiDB-lite"/>
    </source>
</evidence>
<feature type="compositionally biased region" description="Polar residues" evidence="10">
    <location>
        <begin position="1"/>
        <end position="10"/>
    </location>
</feature>
<feature type="compositionally biased region" description="Basic residues" evidence="10">
    <location>
        <begin position="319"/>
        <end position="332"/>
    </location>
</feature>
<comment type="caution">
    <text evidence="12">The sequence shown here is derived from an EMBL/GenBank/DDBJ whole genome shotgun (WGS) entry which is preliminary data.</text>
</comment>
<dbReference type="InterPro" id="IPR013520">
    <property type="entry name" value="Ribonucl_H"/>
</dbReference>
<dbReference type="Gene3D" id="3.30.420.10">
    <property type="entry name" value="Ribonuclease H-like superfamily/Ribonuclease H"/>
    <property type="match status" value="1"/>
</dbReference>
<dbReference type="STRING" id="1141098.A0A1Y2DKH8"/>
<evidence type="ECO:0000256" key="8">
    <source>
        <dbReference type="ARBA" id="ARBA00023242"/>
    </source>
</evidence>
<comment type="function">
    <text evidence="9">Exoribonuclease involved in ribosome biosynthesis. Involved in the processing of ITS1, the internal transcribed spacer localized between the 18S and 5.8S rRNAs.</text>
</comment>
<dbReference type="Proteomes" id="UP000193689">
    <property type="component" value="Unassembled WGS sequence"/>
</dbReference>
<sequence length="332" mass="36832">MAQELSSNWKKLQAKIKAESTTAASKPATKRKPDEASESQSKRQTKRPKLQRQTPRQDTAFSKADSRGSKSRPKPMGIAQSSAVSRGSSSTIAPSLALWADDNDISAESLAEAYGLGVRNNVLLNGEKPRINEGLAPNLNLGKYVAIDCEMVGIGPDGYDSALARVSLVDFHGRQVYDSYVRPKERVTDWRTKITGITPKHMASARDFDTVQKEVADLLKGRIVVGHDIRHDLAALILTHPVTYIRDTARFSGFKQYGNGPKPALRTLAKELLDLEIQMGHHSSIEDAKVAMLLFRKKKSEFDMEHANKYEKPPGTSTKAKRKPQHSKKHKH</sequence>
<dbReference type="RefSeq" id="XP_040712285.1">
    <property type="nucleotide sequence ID" value="XM_040861001.1"/>
</dbReference>
<dbReference type="SUPFAM" id="SSF53098">
    <property type="entry name" value="Ribonuclease H-like"/>
    <property type="match status" value="1"/>
</dbReference>
<dbReference type="InterPro" id="IPR036397">
    <property type="entry name" value="RNaseH_sf"/>
</dbReference>
<comment type="similarity">
    <text evidence="2">Belongs to the REXO4 family.</text>
</comment>
<dbReference type="FunCoup" id="A0A1Y2DKH8">
    <property type="interactions" value="783"/>
</dbReference>
<feature type="compositionally biased region" description="Polar residues" evidence="10">
    <location>
        <begin position="51"/>
        <end position="60"/>
    </location>
</feature>
<evidence type="ECO:0000256" key="7">
    <source>
        <dbReference type="ARBA" id="ARBA00022839"/>
    </source>
</evidence>
<evidence type="ECO:0000256" key="4">
    <source>
        <dbReference type="ARBA" id="ARBA00022552"/>
    </source>
</evidence>
<dbReference type="CDD" id="cd06144">
    <property type="entry name" value="REX4_like"/>
    <property type="match status" value="1"/>
</dbReference>
<dbReference type="GO" id="GO:0005634">
    <property type="term" value="C:nucleus"/>
    <property type="evidence" value="ECO:0007669"/>
    <property type="project" value="UniProtKB-SubCell"/>
</dbReference>
<keyword evidence="5" id="KW-0540">Nuclease</keyword>
<dbReference type="PANTHER" id="PTHR12801:SF45">
    <property type="entry name" value="RNA EXONUCLEASE 4"/>
    <property type="match status" value="1"/>
</dbReference>
<dbReference type="GO" id="GO:0003676">
    <property type="term" value="F:nucleic acid binding"/>
    <property type="evidence" value="ECO:0007669"/>
    <property type="project" value="InterPro"/>
</dbReference>
<reference evidence="12 13" key="1">
    <citation type="submission" date="2016-07" db="EMBL/GenBank/DDBJ databases">
        <title>Pervasive Adenine N6-methylation of Active Genes in Fungi.</title>
        <authorList>
            <consortium name="DOE Joint Genome Institute"/>
            <person name="Mondo S.J."/>
            <person name="Dannebaum R.O."/>
            <person name="Kuo R.C."/>
            <person name="Labutti K."/>
            <person name="Haridas S."/>
            <person name="Kuo A."/>
            <person name="Salamov A."/>
            <person name="Ahrendt S.R."/>
            <person name="Lipzen A."/>
            <person name="Sullivan W."/>
            <person name="Andreopoulos W.B."/>
            <person name="Clum A."/>
            <person name="Lindquist E."/>
            <person name="Daum C."/>
            <person name="Ramamoorthy G.K."/>
            <person name="Gryganskyi A."/>
            <person name="Culley D."/>
            <person name="Magnuson J.K."/>
            <person name="James T.Y."/>
            <person name="O'Malley M.A."/>
            <person name="Stajich J.E."/>
            <person name="Spatafora J.W."/>
            <person name="Visel A."/>
            <person name="Grigoriev I.V."/>
        </authorList>
    </citation>
    <scope>NUCLEOTIDE SEQUENCE [LARGE SCALE GENOMIC DNA]</scope>
    <source>
        <strain evidence="12 13">CBS 129021</strain>
    </source>
</reference>
<protein>
    <recommendedName>
        <fullName evidence="3">RNA exonuclease 4</fullName>
    </recommendedName>
</protein>
<keyword evidence="8" id="KW-0539">Nucleus</keyword>
<name>A0A1Y2DKH8_9PEZI</name>
<evidence type="ECO:0000256" key="9">
    <source>
        <dbReference type="ARBA" id="ARBA00025599"/>
    </source>
</evidence>
<dbReference type="InterPro" id="IPR012337">
    <property type="entry name" value="RNaseH-like_sf"/>
</dbReference>
<evidence type="ECO:0000256" key="2">
    <source>
        <dbReference type="ARBA" id="ARBA00010489"/>
    </source>
</evidence>
<dbReference type="AlphaFoldDB" id="A0A1Y2DKH8"/>
<keyword evidence="6" id="KW-0378">Hydrolase</keyword>
<gene>
    <name evidence="12" type="ORF">BCR38DRAFT_445286</name>
</gene>
<keyword evidence="7 12" id="KW-0269">Exonuclease</keyword>
<evidence type="ECO:0000256" key="5">
    <source>
        <dbReference type="ARBA" id="ARBA00022722"/>
    </source>
</evidence>
<comment type="subcellular location">
    <subcellularLocation>
        <location evidence="1">Nucleus</location>
    </subcellularLocation>
</comment>
<evidence type="ECO:0000313" key="12">
    <source>
        <dbReference type="EMBL" id="ORY59711.1"/>
    </source>
</evidence>
<dbReference type="GeneID" id="63777213"/>
<dbReference type="InterPro" id="IPR037431">
    <property type="entry name" value="REX4_DEDDh_dom"/>
</dbReference>
<dbReference type="InterPro" id="IPR047021">
    <property type="entry name" value="REXO1/3/4-like"/>
</dbReference>
<organism evidence="12 13">
    <name type="scientific">Pseudomassariella vexata</name>
    <dbReference type="NCBI Taxonomy" id="1141098"/>
    <lineage>
        <taxon>Eukaryota</taxon>
        <taxon>Fungi</taxon>
        <taxon>Dikarya</taxon>
        <taxon>Ascomycota</taxon>
        <taxon>Pezizomycotina</taxon>
        <taxon>Sordariomycetes</taxon>
        <taxon>Xylariomycetidae</taxon>
        <taxon>Amphisphaeriales</taxon>
        <taxon>Pseudomassariaceae</taxon>
        <taxon>Pseudomassariella</taxon>
    </lineage>
</organism>
<keyword evidence="13" id="KW-1185">Reference proteome</keyword>